<accession>A0A9X0YTW9</accession>
<feature type="compositionally biased region" description="Basic and acidic residues" evidence="2">
    <location>
        <begin position="270"/>
        <end position="291"/>
    </location>
</feature>
<feature type="coiled-coil region" evidence="1">
    <location>
        <begin position="67"/>
        <end position="94"/>
    </location>
</feature>
<proteinExistence type="predicted"/>
<dbReference type="EMBL" id="JAGGMB010000006">
    <property type="protein sequence ID" value="MBP2077991.1"/>
    <property type="molecule type" value="Genomic_DNA"/>
</dbReference>
<keyword evidence="4" id="KW-1185">Reference proteome</keyword>
<evidence type="ECO:0000313" key="4">
    <source>
        <dbReference type="Proteomes" id="UP001138793"/>
    </source>
</evidence>
<keyword evidence="1" id="KW-0175">Coiled coil</keyword>
<gene>
    <name evidence="3" type="ORF">J2Z64_002246</name>
</gene>
<name>A0A9X0YTW9_9BACI</name>
<feature type="compositionally biased region" description="Polar residues" evidence="2">
    <location>
        <begin position="135"/>
        <end position="163"/>
    </location>
</feature>
<feature type="compositionally biased region" description="Polar residues" evidence="2">
    <location>
        <begin position="175"/>
        <end position="189"/>
    </location>
</feature>
<dbReference type="RefSeq" id="WP_187773646.1">
    <property type="nucleotide sequence ID" value="NZ_JAGGMB010000006.1"/>
</dbReference>
<evidence type="ECO:0000256" key="1">
    <source>
        <dbReference type="SAM" id="Coils"/>
    </source>
</evidence>
<sequence>MEDNFQSKIEEYEYQEKDLTAKVNAINDSVIQLKQDINRVMEKVERMHFTELLENINHVILKQDNMLVEGKSEINRLRGEILQLKENMESNSHKQDTTIQHSPKQSEYRKLQNMLDSSRYIEQAPIQKKNDVTKSRNFMQSTPSGQIVHSNDSVNDVQNPSQKSKGRKTYRHNQYELNKTIITRTTASNKQDKKKETNHMNENDSFITNSDNPTLTGDYIYLEEDQANHIDAENHLETDIKNDNKQQDDSAKDFTPNSSSETTANEMPADEIHNDGEKKTNNQEKQSSNKKEFASFFSLFKSKV</sequence>
<feature type="compositionally biased region" description="Polar residues" evidence="2">
    <location>
        <begin position="255"/>
        <end position="265"/>
    </location>
</feature>
<reference evidence="3" key="1">
    <citation type="submission" date="2021-03" db="EMBL/GenBank/DDBJ databases">
        <title>Genomic Encyclopedia of Type Strains, Phase IV (KMG-IV): sequencing the most valuable type-strain genomes for metagenomic binning, comparative biology and taxonomic classification.</title>
        <authorList>
            <person name="Goeker M."/>
        </authorList>
    </citation>
    <scope>NUCLEOTIDE SEQUENCE</scope>
    <source>
        <strain evidence="3">DSM 107338</strain>
    </source>
</reference>
<feature type="region of interest" description="Disordered" evidence="2">
    <location>
        <begin position="132"/>
        <end position="213"/>
    </location>
</feature>
<feature type="compositionally biased region" description="Basic and acidic residues" evidence="2">
    <location>
        <begin position="242"/>
        <end position="252"/>
    </location>
</feature>
<protein>
    <submittedName>
        <fullName evidence="3">Uncharacterized protein</fullName>
    </submittedName>
</protein>
<dbReference type="Proteomes" id="UP001138793">
    <property type="component" value="Unassembled WGS sequence"/>
</dbReference>
<comment type="caution">
    <text evidence="3">The sequence shown here is derived from an EMBL/GenBank/DDBJ whole genome shotgun (WGS) entry which is preliminary data.</text>
</comment>
<evidence type="ECO:0000256" key="2">
    <source>
        <dbReference type="SAM" id="MobiDB-lite"/>
    </source>
</evidence>
<feature type="compositionally biased region" description="Basic and acidic residues" evidence="2">
    <location>
        <begin position="190"/>
        <end position="202"/>
    </location>
</feature>
<feature type="region of interest" description="Disordered" evidence="2">
    <location>
        <begin position="242"/>
        <end position="291"/>
    </location>
</feature>
<dbReference type="AlphaFoldDB" id="A0A9X0YTW9"/>
<feature type="compositionally biased region" description="Polar residues" evidence="2">
    <location>
        <begin position="203"/>
        <end position="213"/>
    </location>
</feature>
<organism evidence="3 4">
    <name type="scientific">Oceanobacillus polygoni</name>
    <dbReference type="NCBI Taxonomy" id="1235259"/>
    <lineage>
        <taxon>Bacteria</taxon>
        <taxon>Bacillati</taxon>
        <taxon>Bacillota</taxon>
        <taxon>Bacilli</taxon>
        <taxon>Bacillales</taxon>
        <taxon>Bacillaceae</taxon>
        <taxon>Oceanobacillus</taxon>
    </lineage>
</organism>
<evidence type="ECO:0000313" key="3">
    <source>
        <dbReference type="EMBL" id="MBP2077991.1"/>
    </source>
</evidence>